<organism evidence="2 3">
    <name type="scientific">Rhodovulum steppense</name>
    <dbReference type="NCBI Taxonomy" id="540251"/>
    <lineage>
        <taxon>Bacteria</taxon>
        <taxon>Pseudomonadati</taxon>
        <taxon>Pseudomonadota</taxon>
        <taxon>Alphaproteobacteria</taxon>
        <taxon>Rhodobacterales</taxon>
        <taxon>Paracoccaceae</taxon>
        <taxon>Rhodovulum</taxon>
    </lineage>
</organism>
<dbReference type="InterPro" id="IPR005184">
    <property type="entry name" value="DUF306_Meta_HslJ"/>
</dbReference>
<sequence length="447" mass="48931">MADTLTGRAMIDTRMALPTGLTFEAVIEDISRADAPATVIGRTVIENPGQPPIDFAIDYDPADLRPQAIYSLRATIRRGDALMFTTDTITRVLTDGATGPVEVRLRPVARSSGASPAPVGAHGLSLPASFTGILPCADCEGIRHHLDLWPDQVYHMRREWLGRPEGPLRRDEVGRWYADPARGAIVLYGASEMPLFWEVRRPGRLRQMDMAGNPITSDLPYELTSDGTLSPTDLDTLFLSGEVLIGPEGPALRECLTGRVYPVETEGAFADLAAAVEAQRESEATPLLVSLEARITQPHPGLAPQFPRLTVLRFVRAFPGESCTRPEPTAELANTYWRIDSLMGEDLPPVDGRREPHLVLLDAPEARFRATVGCNQLIGRYERAGDRLTFAAGASTMMACPPPLDALERQLSEVLKATRRIRLEGERLDLLGDDGAVLAELRAVYLR</sequence>
<protein>
    <submittedName>
        <fullName evidence="2">Putative lipoprotein YbaY</fullName>
    </submittedName>
</protein>
<feature type="domain" description="DUF306" evidence="1">
    <location>
        <begin position="330"/>
        <end position="440"/>
    </location>
</feature>
<evidence type="ECO:0000259" key="1">
    <source>
        <dbReference type="Pfam" id="PF03724"/>
    </source>
</evidence>
<name>A0A4R1YMA9_9RHOB</name>
<keyword evidence="3" id="KW-1185">Reference proteome</keyword>
<dbReference type="Gene3D" id="2.40.128.270">
    <property type="match status" value="1"/>
</dbReference>
<dbReference type="Gene3D" id="2.40.128.640">
    <property type="match status" value="1"/>
</dbReference>
<gene>
    <name evidence="2" type="ORF">EV216_12650</name>
</gene>
<dbReference type="InterPro" id="IPR053196">
    <property type="entry name" value="Lipoprotein_YbaY-like"/>
</dbReference>
<dbReference type="PANTHER" id="PTHR38013">
    <property type="entry name" value="GLYCOPROTEIN/POLYSACCHARIDE METABOLISM"/>
    <property type="match status" value="1"/>
</dbReference>
<dbReference type="RefSeq" id="WP_165899271.1">
    <property type="nucleotide sequence ID" value="NZ_SLVM01000026.1"/>
</dbReference>
<dbReference type="InterPro" id="IPR007298">
    <property type="entry name" value="Cu-R_lipoprotein_NlpE"/>
</dbReference>
<dbReference type="Pfam" id="PF09619">
    <property type="entry name" value="YscW"/>
    <property type="match status" value="1"/>
</dbReference>
<dbReference type="Pfam" id="PF03724">
    <property type="entry name" value="META"/>
    <property type="match status" value="1"/>
</dbReference>
<evidence type="ECO:0000313" key="2">
    <source>
        <dbReference type="EMBL" id="TCM78373.1"/>
    </source>
</evidence>
<evidence type="ECO:0000313" key="3">
    <source>
        <dbReference type="Proteomes" id="UP000295277"/>
    </source>
</evidence>
<keyword evidence="2" id="KW-0449">Lipoprotein</keyword>
<comment type="caution">
    <text evidence="2">The sequence shown here is derived from an EMBL/GenBank/DDBJ whole genome shotgun (WGS) entry which is preliminary data.</text>
</comment>
<reference evidence="2 3" key="1">
    <citation type="submission" date="2019-03" db="EMBL/GenBank/DDBJ databases">
        <title>Genomic Encyclopedia of Type Strains, Phase IV (KMG-IV): sequencing the most valuable type-strain genomes for metagenomic binning, comparative biology and taxonomic classification.</title>
        <authorList>
            <person name="Goeker M."/>
        </authorList>
    </citation>
    <scope>NUCLEOTIDE SEQUENCE [LARGE SCALE GENOMIC DNA]</scope>
    <source>
        <strain evidence="2 3">DSM 21153</strain>
    </source>
</reference>
<dbReference type="Proteomes" id="UP000295277">
    <property type="component" value="Unassembled WGS sequence"/>
</dbReference>
<dbReference type="AlphaFoldDB" id="A0A4R1YMA9"/>
<dbReference type="Gene3D" id="2.40.50.540">
    <property type="match status" value="1"/>
</dbReference>
<dbReference type="InterPro" id="IPR039366">
    <property type="entry name" value="Pilotin"/>
</dbReference>
<proteinExistence type="predicted"/>
<dbReference type="PANTHER" id="PTHR38013:SF1">
    <property type="entry name" value="GLYCOPROTEIN_POLYSACCHARIDE METABOLISM"/>
    <property type="match status" value="1"/>
</dbReference>
<dbReference type="EMBL" id="SLVM01000026">
    <property type="protein sequence ID" value="TCM78373.1"/>
    <property type="molecule type" value="Genomic_DNA"/>
</dbReference>
<dbReference type="InterPro" id="IPR038670">
    <property type="entry name" value="HslJ-like_sf"/>
</dbReference>
<dbReference type="InterPro" id="IPR038139">
    <property type="entry name" value="NlpE_C_sf"/>
</dbReference>
<dbReference type="Pfam" id="PF04170">
    <property type="entry name" value="NlpE"/>
    <property type="match status" value="1"/>
</dbReference>
<accession>A0A4R1YMA9</accession>